<dbReference type="PANTHER" id="PTHR43333">
    <property type="entry name" value="2-HACID_DH_C DOMAIN-CONTAINING PROTEIN"/>
    <property type="match status" value="1"/>
</dbReference>
<dbReference type="Gene3D" id="3.40.50.720">
    <property type="entry name" value="NAD(P)-binding Rossmann-like Domain"/>
    <property type="match status" value="2"/>
</dbReference>
<feature type="domain" description="D-isomer specific 2-hydroxyacid dehydrogenase catalytic" evidence="5">
    <location>
        <begin position="35"/>
        <end position="326"/>
    </location>
</feature>
<dbReference type="RefSeq" id="WP_351082827.1">
    <property type="nucleotide sequence ID" value="NZ_JBEOZG010000018.1"/>
</dbReference>
<dbReference type="Proteomes" id="UP001602058">
    <property type="component" value="Unassembled WGS sequence"/>
</dbReference>
<comment type="similarity">
    <text evidence="1 4">Belongs to the D-isomer specific 2-hydroxyacid dehydrogenase family.</text>
</comment>
<dbReference type="Pfam" id="PF02826">
    <property type="entry name" value="2-Hacid_dh_C"/>
    <property type="match status" value="1"/>
</dbReference>
<dbReference type="InterPro" id="IPR036291">
    <property type="entry name" value="NAD(P)-bd_dom_sf"/>
</dbReference>
<comment type="caution">
    <text evidence="7">The sequence shown here is derived from an EMBL/GenBank/DDBJ whole genome shotgun (WGS) entry which is preliminary data.</text>
</comment>
<reference evidence="7 8" key="1">
    <citation type="submission" date="2024-10" db="EMBL/GenBank/DDBJ databases">
        <title>The Natural Products Discovery Center: Release of the First 8490 Sequenced Strains for Exploring Actinobacteria Biosynthetic Diversity.</title>
        <authorList>
            <person name="Kalkreuter E."/>
            <person name="Kautsar S.A."/>
            <person name="Yang D."/>
            <person name="Bader C.D."/>
            <person name="Teijaro C.N."/>
            <person name="Fluegel L."/>
            <person name="Davis C.M."/>
            <person name="Simpson J.R."/>
            <person name="Lauterbach L."/>
            <person name="Steele A.D."/>
            <person name="Gui C."/>
            <person name="Meng S."/>
            <person name="Li G."/>
            <person name="Viehrig K."/>
            <person name="Ye F."/>
            <person name="Su P."/>
            <person name="Kiefer A.F."/>
            <person name="Nichols A."/>
            <person name="Cepeda A.J."/>
            <person name="Yan W."/>
            <person name="Fan B."/>
            <person name="Jiang Y."/>
            <person name="Adhikari A."/>
            <person name="Zheng C.-J."/>
            <person name="Schuster L."/>
            <person name="Cowan T.M."/>
            <person name="Smanski M.J."/>
            <person name="Chevrette M.G."/>
            <person name="De Carvalho L.P.S."/>
            <person name="Shen B."/>
        </authorList>
    </citation>
    <scope>NUCLEOTIDE SEQUENCE [LARGE SCALE GENOMIC DNA]</scope>
    <source>
        <strain evidence="7 8">NPDC001390</strain>
    </source>
</reference>
<accession>A0ABW6UBV9</accession>
<evidence type="ECO:0000313" key="7">
    <source>
        <dbReference type="EMBL" id="MFF4520916.1"/>
    </source>
</evidence>
<dbReference type="InterPro" id="IPR006139">
    <property type="entry name" value="D-isomer_2_OHA_DH_cat_dom"/>
</dbReference>
<sequence>MTRTPRSLGLTVVVTDPHLRRLRAQFEAALPAATTVRWPDPADSDAVSAALGDADVLVSGVCPARTAAAGKRLRLVHAAGAGIDGIDVGALAPGTLVANTFHHEDAIAEYAVASAILLRRGFLREDTALRQGTWAPPTYPRLLGEATVGFIGFGHIGARAWHHFRSFGAQGVAVTRRGGVDAVAERLAWSGRMDELDALLETSDVVVVSVPLTDGTTSLIGPKELARMGQSTVLINVGRGRVVDEDALYAALHDGVIGGAALDVWYDYPADGRTGPPSRHPFHELPNTLMTPHSSGLAQQTFVRRMEDITTNIRRLAAGQGLSNVVAVAR</sequence>
<keyword evidence="2 4" id="KW-0560">Oxidoreductase</keyword>
<evidence type="ECO:0000259" key="5">
    <source>
        <dbReference type="Pfam" id="PF00389"/>
    </source>
</evidence>
<organism evidence="7 8">
    <name type="scientific">Streptomyces bluensis</name>
    <dbReference type="NCBI Taxonomy" id="33897"/>
    <lineage>
        <taxon>Bacteria</taxon>
        <taxon>Bacillati</taxon>
        <taxon>Actinomycetota</taxon>
        <taxon>Actinomycetes</taxon>
        <taxon>Kitasatosporales</taxon>
        <taxon>Streptomycetaceae</taxon>
        <taxon>Streptomyces</taxon>
    </lineage>
</organism>
<protein>
    <submittedName>
        <fullName evidence="7">2-hydroxyacid dehydrogenase</fullName>
    </submittedName>
</protein>
<keyword evidence="8" id="KW-1185">Reference proteome</keyword>
<evidence type="ECO:0000313" key="8">
    <source>
        <dbReference type="Proteomes" id="UP001602058"/>
    </source>
</evidence>
<evidence type="ECO:0000256" key="3">
    <source>
        <dbReference type="ARBA" id="ARBA00023027"/>
    </source>
</evidence>
<dbReference type="Pfam" id="PF00389">
    <property type="entry name" value="2-Hacid_dh"/>
    <property type="match status" value="1"/>
</dbReference>
<dbReference type="EMBL" id="JBIAWJ010000002">
    <property type="protein sequence ID" value="MFF4520916.1"/>
    <property type="molecule type" value="Genomic_DNA"/>
</dbReference>
<dbReference type="CDD" id="cd12165">
    <property type="entry name" value="2-Hacid_dh_6"/>
    <property type="match status" value="1"/>
</dbReference>
<evidence type="ECO:0000256" key="2">
    <source>
        <dbReference type="ARBA" id="ARBA00023002"/>
    </source>
</evidence>
<evidence type="ECO:0000259" key="6">
    <source>
        <dbReference type="Pfam" id="PF02826"/>
    </source>
</evidence>
<name>A0ABW6UBV9_9ACTN</name>
<keyword evidence="3" id="KW-0520">NAD</keyword>
<evidence type="ECO:0000256" key="1">
    <source>
        <dbReference type="ARBA" id="ARBA00005854"/>
    </source>
</evidence>
<feature type="domain" description="D-isomer specific 2-hydroxyacid dehydrogenase NAD-binding" evidence="6">
    <location>
        <begin position="114"/>
        <end position="294"/>
    </location>
</feature>
<dbReference type="InterPro" id="IPR006140">
    <property type="entry name" value="D-isomer_DH_NAD-bd"/>
</dbReference>
<dbReference type="SUPFAM" id="SSF52283">
    <property type="entry name" value="Formate/glycerate dehydrogenase catalytic domain-like"/>
    <property type="match status" value="1"/>
</dbReference>
<proteinExistence type="inferred from homology"/>
<gene>
    <name evidence="7" type="ORF">ACFY1D_05590</name>
</gene>
<dbReference type="PANTHER" id="PTHR43333:SF1">
    <property type="entry name" value="D-ISOMER SPECIFIC 2-HYDROXYACID DEHYDROGENASE NAD-BINDING DOMAIN-CONTAINING PROTEIN"/>
    <property type="match status" value="1"/>
</dbReference>
<evidence type="ECO:0000256" key="4">
    <source>
        <dbReference type="RuleBase" id="RU003719"/>
    </source>
</evidence>
<dbReference type="SUPFAM" id="SSF51735">
    <property type="entry name" value="NAD(P)-binding Rossmann-fold domains"/>
    <property type="match status" value="1"/>
</dbReference>